<evidence type="ECO:0000256" key="3">
    <source>
        <dbReference type="SAM" id="Coils"/>
    </source>
</evidence>
<feature type="region of interest" description="Disordered" evidence="4">
    <location>
        <begin position="234"/>
        <end position="318"/>
    </location>
</feature>
<dbReference type="PANTHER" id="PTHR35089">
    <property type="entry name" value="CHAPERONE PROTEIN SKP"/>
    <property type="match status" value="1"/>
</dbReference>
<comment type="caution">
    <text evidence="5">The sequence shown here is derived from an EMBL/GenBank/DDBJ whole genome shotgun (WGS) entry which is preliminary data.</text>
</comment>
<dbReference type="InterPro" id="IPR024930">
    <property type="entry name" value="Skp_dom_sf"/>
</dbReference>
<evidence type="ECO:0000256" key="2">
    <source>
        <dbReference type="ARBA" id="ARBA00022729"/>
    </source>
</evidence>
<comment type="similarity">
    <text evidence="1">Belongs to the Skp family.</text>
</comment>
<dbReference type="PANTHER" id="PTHR35089:SF1">
    <property type="entry name" value="CHAPERONE PROTEIN SKP"/>
    <property type="match status" value="1"/>
</dbReference>
<dbReference type="GO" id="GO:0051082">
    <property type="term" value="F:unfolded protein binding"/>
    <property type="evidence" value="ECO:0007669"/>
    <property type="project" value="InterPro"/>
</dbReference>
<keyword evidence="6" id="KW-1185">Reference proteome</keyword>
<dbReference type="InterPro" id="IPR005632">
    <property type="entry name" value="Chaperone_Skp"/>
</dbReference>
<feature type="region of interest" description="Disordered" evidence="4">
    <location>
        <begin position="181"/>
        <end position="220"/>
    </location>
</feature>
<keyword evidence="2" id="KW-0732">Signal</keyword>
<accession>A0A4Q0PEX4</accession>
<feature type="compositionally biased region" description="Basic and acidic residues" evidence="4">
    <location>
        <begin position="185"/>
        <end position="220"/>
    </location>
</feature>
<dbReference type="Proteomes" id="UP000289238">
    <property type="component" value="Unassembled WGS sequence"/>
</dbReference>
<keyword evidence="3" id="KW-0175">Coiled coil</keyword>
<dbReference type="GO" id="GO:0050821">
    <property type="term" value="P:protein stabilization"/>
    <property type="evidence" value="ECO:0007669"/>
    <property type="project" value="TreeGrafter"/>
</dbReference>
<evidence type="ECO:0000313" key="5">
    <source>
        <dbReference type="EMBL" id="RXG24689.1"/>
    </source>
</evidence>
<dbReference type="SMART" id="SM00935">
    <property type="entry name" value="OmpH"/>
    <property type="match status" value="1"/>
</dbReference>
<sequence>MSMRNNVILLSLTVLFTGFLAEAQRSIRIGYVDMNYILENVPEYQEAQVQLDKRVAGWKDEIEKKTKEIDLMKTALDNERVLLTQELIKEREDEIRFLQNEILEYQQKRFGPQGDLIKQRSVLVEPIQDQVFNAVQEISANRQYDFVFDKSEELVMLYADKRNDISDQVLLSIKRSSKRSQVNNKADKAQLERDESLNLDEVREREAREAEDAAKQSERDRIVDERRALRDSIQAAKQKEFDDRRQQLLDERQRKKDSIKNVRNGSKSSGNPPGLPEAGSSSEGVLTPEQRRKQILEERQRRKDSILESRKKIKDSIN</sequence>
<dbReference type="GO" id="GO:0005829">
    <property type="term" value="C:cytosol"/>
    <property type="evidence" value="ECO:0007669"/>
    <property type="project" value="TreeGrafter"/>
</dbReference>
<dbReference type="Pfam" id="PF03938">
    <property type="entry name" value="OmpH"/>
    <property type="match status" value="1"/>
</dbReference>
<feature type="coiled-coil region" evidence="3">
    <location>
        <begin position="81"/>
        <end position="108"/>
    </location>
</feature>
<dbReference type="Gene3D" id="3.30.910.20">
    <property type="entry name" value="Skp domain"/>
    <property type="match status" value="1"/>
</dbReference>
<reference evidence="5 6" key="1">
    <citation type="submission" date="2018-07" db="EMBL/GenBank/DDBJ databases">
        <title>Leeuwenhoekiella genomics.</title>
        <authorList>
            <person name="Tahon G."/>
            <person name="Willems A."/>
        </authorList>
    </citation>
    <scope>NUCLEOTIDE SEQUENCE [LARGE SCALE GENOMIC DNA]</scope>
    <source>
        <strain evidence="5 6">LMG 22550</strain>
    </source>
</reference>
<gene>
    <name evidence="5" type="ORF">DSM00_481</name>
</gene>
<dbReference type="EMBL" id="QOVM01000001">
    <property type="protein sequence ID" value="RXG24689.1"/>
    <property type="molecule type" value="Genomic_DNA"/>
</dbReference>
<feature type="compositionally biased region" description="Basic and acidic residues" evidence="4">
    <location>
        <begin position="289"/>
        <end position="318"/>
    </location>
</feature>
<protein>
    <submittedName>
        <fullName evidence="5">Periplasmic chaperone for outer membrane proteins Skp</fullName>
    </submittedName>
</protein>
<evidence type="ECO:0000256" key="1">
    <source>
        <dbReference type="ARBA" id="ARBA00009091"/>
    </source>
</evidence>
<proteinExistence type="inferred from homology"/>
<feature type="compositionally biased region" description="Polar residues" evidence="4">
    <location>
        <begin position="261"/>
        <end position="271"/>
    </location>
</feature>
<name>A0A4Q0PEX4_9FLAO</name>
<organism evidence="5 6">
    <name type="scientific">Leeuwenhoekiella aequorea</name>
    <dbReference type="NCBI Taxonomy" id="283736"/>
    <lineage>
        <taxon>Bacteria</taxon>
        <taxon>Pseudomonadati</taxon>
        <taxon>Bacteroidota</taxon>
        <taxon>Flavobacteriia</taxon>
        <taxon>Flavobacteriales</taxon>
        <taxon>Flavobacteriaceae</taxon>
        <taxon>Leeuwenhoekiella</taxon>
    </lineage>
</organism>
<feature type="compositionally biased region" description="Basic and acidic residues" evidence="4">
    <location>
        <begin position="237"/>
        <end position="260"/>
    </location>
</feature>
<evidence type="ECO:0000313" key="6">
    <source>
        <dbReference type="Proteomes" id="UP000289238"/>
    </source>
</evidence>
<evidence type="ECO:0000256" key="4">
    <source>
        <dbReference type="SAM" id="MobiDB-lite"/>
    </source>
</evidence>
<dbReference type="SUPFAM" id="SSF111384">
    <property type="entry name" value="OmpH-like"/>
    <property type="match status" value="1"/>
</dbReference>
<dbReference type="AlphaFoldDB" id="A0A4Q0PEX4"/>